<keyword evidence="4" id="KW-0436">Ligase</keyword>
<dbReference type="GO" id="GO:0004467">
    <property type="term" value="F:long-chain fatty acid-CoA ligase activity"/>
    <property type="evidence" value="ECO:0007669"/>
    <property type="project" value="UniProtKB-EC"/>
</dbReference>
<dbReference type="InterPro" id="IPR050237">
    <property type="entry name" value="ATP-dep_AMP-bd_enzyme"/>
</dbReference>
<dbReference type="Pfam" id="PF13193">
    <property type="entry name" value="AMP-binding_C"/>
    <property type="match status" value="1"/>
</dbReference>
<dbReference type="NCBIfam" id="NF004114">
    <property type="entry name" value="PRK05605.1"/>
    <property type="match status" value="1"/>
</dbReference>
<dbReference type="PANTHER" id="PTHR43767:SF1">
    <property type="entry name" value="NONRIBOSOMAL PEPTIDE SYNTHASE PES1 (EUROFUNG)-RELATED"/>
    <property type="match status" value="1"/>
</dbReference>
<keyword evidence="5" id="KW-1185">Reference proteome</keyword>
<dbReference type="Proteomes" id="UP000294853">
    <property type="component" value="Chromosome"/>
</dbReference>
<feature type="domain" description="AMP-binding enzyme C-terminal" evidence="3">
    <location>
        <begin position="566"/>
        <end position="641"/>
    </location>
</feature>
<dbReference type="Gene3D" id="3.30.300.30">
    <property type="match status" value="1"/>
</dbReference>
<evidence type="ECO:0000313" key="4">
    <source>
        <dbReference type="EMBL" id="QBX54498.1"/>
    </source>
</evidence>
<proteinExistence type="predicted"/>
<reference evidence="4 5" key="1">
    <citation type="submission" date="2019-03" db="EMBL/GenBank/DDBJ databases">
        <title>Three New Species of Nocardioides, Nocardioides euryhalodurans sp. nov., Nocardioides seonyuensis sp. nov. and Nocardioides eburneoflavus sp. nov. Iolated from Soil.</title>
        <authorList>
            <person name="Roh S.G."/>
            <person name="Lee C."/>
            <person name="Kim M.-K."/>
            <person name="Kim S.B."/>
        </authorList>
    </citation>
    <scope>NUCLEOTIDE SEQUENCE [LARGE SCALE GENOMIC DNA]</scope>
    <source>
        <strain evidence="4 5">MMS17-SY207-3</strain>
    </source>
</reference>
<dbReference type="KEGG" id="nsn:EXE58_02780"/>
<dbReference type="AlphaFoldDB" id="A0A4P7IBP5"/>
<sequence length="654" mass="70428">MPSTSSTRCSSIESLRCSTGARNLRRRDSGASVSNSAASVALSVRCRGRTNASVPSGNLTCSIIDGLLPSVTNLACPIRSKQPRSPSRGEEHEDAVSTEPPLWADSYGPDVPLHLHYGDTTVLDLWEGTAQHHSERPALDFLGRVSTYAEVDEEIRRVAGGLQALGVGPGDNVALVMPNCPQNLIAFFAVLRLGAAVVEHNPLYTAAELRHPFVDHGARVAIVWDKVVPVIEGLKAGSALEHVVAVDMTTRLPWSKRLALRLPIPKARAAREQLTSPAPQVLQWSELAAAAPVDESHPRPDKDDVALLLYTSGTTGVPKGVPLLHRNLVANVVQGRAWVPGLREGEESFLVALPLFHAYGVTVSVLLGVALAAKLVLLPKPEIGLIMDALGREVPSFVPAVPPLYQRIVDEAERRKVSIKGIRYSLSGAMPLPAPLVERWEAATGGLLVEGYGLTETSPVIVGNPMTKARRPGAIGVPFPDVEIRIADPEDLDREVPLGERGELLVRGPQVFSGYRGLPEETAAAFHDGWFRTGDVVTMSPDGFLTIVDRIKEIIITGGFNVYPSEVEAVLRTHAGVVDVAVVGLPHTDGGEEVVAAVVLVEGVPVHPDELRDHTRQGLTPYKVPRRVVFVDELPTNPMGKVLRREVATRLRRA</sequence>
<evidence type="ECO:0000259" key="2">
    <source>
        <dbReference type="Pfam" id="PF00501"/>
    </source>
</evidence>
<dbReference type="EMBL" id="CP038436">
    <property type="protein sequence ID" value="QBX54498.1"/>
    <property type="molecule type" value="Genomic_DNA"/>
</dbReference>
<dbReference type="CDD" id="cd05936">
    <property type="entry name" value="FC-FACS_FadD_like"/>
    <property type="match status" value="1"/>
</dbReference>
<dbReference type="InterPro" id="IPR020845">
    <property type="entry name" value="AMP-binding_CS"/>
</dbReference>
<accession>A0A4P7IBP5</accession>
<feature type="domain" description="AMP-dependent synthetase/ligase" evidence="2">
    <location>
        <begin position="129"/>
        <end position="515"/>
    </location>
</feature>
<evidence type="ECO:0000313" key="5">
    <source>
        <dbReference type="Proteomes" id="UP000294853"/>
    </source>
</evidence>
<dbReference type="InterPro" id="IPR045851">
    <property type="entry name" value="AMP-bd_C_sf"/>
</dbReference>
<dbReference type="PANTHER" id="PTHR43767">
    <property type="entry name" value="LONG-CHAIN-FATTY-ACID--COA LIGASE"/>
    <property type="match status" value="1"/>
</dbReference>
<dbReference type="InterPro" id="IPR025110">
    <property type="entry name" value="AMP-bd_C"/>
</dbReference>
<name>A0A4P7IBP5_9ACTN</name>
<dbReference type="SUPFAM" id="SSF56801">
    <property type="entry name" value="Acetyl-CoA synthetase-like"/>
    <property type="match status" value="1"/>
</dbReference>
<feature type="region of interest" description="Disordered" evidence="1">
    <location>
        <begin position="77"/>
        <end position="103"/>
    </location>
</feature>
<organism evidence="4 5">
    <name type="scientific">Nocardioides seonyuensis</name>
    <dbReference type="NCBI Taxonomy" id="2518371"/>
    <lineage>
        <taxon>Bacteria</taxon>
        <taxon>Bacillati</taxon>
        <taxon>Actinomycetota</taxon>
        <taxon>Actinomycetes</taxon>
        <taxon>Propionibacteriales</taxon>
        <taxon>Nocardioidaceae</taxon>
        <taxon>Nocardioides</taxon>
    </lineage>
</organism>
<gene>
    <name evidence="4" type="ORF">EXE58_02780</name>
</gene>
<dbReference type="InterPro" id="IPR042099">
    <property type="entry name" value="ANL_N_sf"/>
</dbReference>
<dbReference type="PROSITE" id="PS00455">
    <property type="entry name" value="AMP_BINDING"/>
    <property type="match status" value="1"/>
</dbReference>
<dbReference type="Gene3D" id="3.40.50.12780">
    <property type="entry name" value="N-terminal domain of ligase-like"/>
    <property type="match status" value="1"/>
</dbReference>
<dbReference type="EC" id="6.2.1.3" evidence="4"/>
<dbReference type="Pfam" id="PF00501">
    <property type="entry name" value="AMP-binding"/>
    <property type="match status" value="1"/>
</dbReference>
<dbReference type="OrthoDB" id="9803968at2"/>
<protein>
    <submittedName>
        <fullName evidence="4">Long-chain fatty acid--CoA ligase</fullName>
        <ecNumber evidence="4">6.2.1.3</ecNumber>
    </submittedName>
</protein>
<evidence type="ECO:0000256" key="1">
    <source>
        <dbReference type="SAM" id="MobiDB-lite"/>
    </source>
</evidence>
<dbReference type="InterPro" id="IPR000873">
    <property type="entry name" value="AMP-dep_synth/lig_dom"/>
</dbReference>
<evidence type="ECO:0000259" key="3">
    <source>
        <dbReference type="Pfam" id="PF13193"/>
    </source>
</evidence>